<dbReference type="RefSeq" id="WP_133330661.1">
    <property type="nucleotide sequence ID" value="NZ_SMYL01000012.1"/>
</dbReference>
<dbReference type="Gene3D" id="2.60.40.3310">
    <property type="match status" value="1"/>
</dbReference>
<organism evidence="7 8">
    <name type="scientific">Sapientia aquatica</name>
    <dbReference type="NCBI Taxonomy" id="1549640"/>
    <lineage>
        <taxon>Bacteria</taxon>
        <taxon>Pseudomonadati</taxon>
        <taxon>Pseudomonadota</taxon>
        <taxon>Betaproteobacteria</taxon>
        <taxon>Burkholderiales</taxon>
        <taxon>Oxalobacteraceae</taxon>
        <taxon>Sapientia</taxon>
    </lineage>
</organism>
<proteinExistence type="inferred from homology"/>
<evidence type="ECO:0000313" key="8">
    <source>
        <dbReference type="Proteomes" id="UP000294829"/>
    </source>
</evidence>
<dbReference type="Gene3D" id="2.60.40.1090">
    <property type="entry name" value="Fimbrial-type adhesion domain"/>
    <property type="match status" value="1"/>
</dbReference>
<dbReference type="AlphaFoldDB" id="A0A4R5VUU0"/>
<evidence type="ECO:0000259" key="5">
    <source>
        <dbReference type="Pfam" id="PF00419"/>
    </source>
</evidence>
<keyword evidence="8" id="KW-1185">Reference proteome</keyword>
<dbReference type="PANTHER" id="PTHR33420:SF12">
    <property type="entry name" value="FIMBRIN-LIKE PROTEIN FIMI-RELATED"/>
    <property type="match status" value="1"/>
</dbReference>
<comment type="caution">
    <text evidence="7">The sequence shown here is derived from an EMBL/GenBank/DDBJ whole genome shotgun (WGS) entry which is preliminary data.</text>
</comment>
<comment type="subcellular location">
    <subcellularLocation>
        <location evidence="1">Fimbrium</location>
    </subcellularLocation>
</comment>
<accession>A0A4R5VUU0</accession>
<dbReference type="InterPro" id="IPR000259">
    <property type="entry name" value="Adhesion_dom_fimbrial"/>
</dbReference>
<dbReference type="PANTHER" id="PTHR33420">
    <property type="entry name" value="FIMBRIAL SUBUNIT ELFA-RELATED"/>
    <property type="match status" value="1"/>
</dbReference>
<evidence type="ECO:0000256" key="2">
    <source>
        <dbReference type="ARBA" id="ARBA00006671"/>
    </source>
</evidence>
<name>A0A4R5VUU0_9BURK</name>
<comment type="similarity">
    <text evidence="2">Belongs to the fimbrial protein family.</text>
</comment>
<evidence type="ECO:0000259" key="6">
    <source>
        <dbReference type="Pfam" id="PF22003"/>
    </source>
</evidence>
<dbReference type="OrthoDB" id="8719672at2"/>
<dbReference type="InterPro" id="IPR036937">
    <property type="entry name" value="Adhesion_dom_fimbrial_sf"/>
</dbReference>
<reference evidence="7 8" key="1">
    <citation type="submission" date="2019-03" db="EMBL/GenBank/DDBJ databases">
        <title>Sapientia aquatica gen. nov., sp. nov., isolated from a crater lake.</title>
        <authorList>
            <person name="Felfoldi T."/>
            <person name="Szabo A."/>
            <person name="Toth E."/>
            <person name="Schumann P."/>
            <person name="Keki Z."/>
            <person name="Marialigeti K."/>
            <person name="Mathe I."/>
        </authorList>
    </citation>
    <scope>NUCLEOTIDE SEQUENCE [LARGE SCALE GENOMIC DNA]</scope>
    <source>
        <strain evidence="7 8">SA-152</strain>
    </source>
</reference>
<dbReference type="Pfam" id="PF00419">
    <property type="entry name" value="Fimbrial"/>
    <property type="match status" value="1"/>
</dbReference>
<dbReference type="InterPro" id="IPR054160">
    <property type="entry name" value="MrkD_recept-bd"/>
</dbReference>
<dbReference type="InterPro" id="IPR050263">
    <property type="entry name" value="Bact_Fimbrial_Adh_Pro"/>
</dbReference>
<dbReference type="EMBL" id="SMYL01000012">
    <property type="protein sequence ID" value="TDK61942.1"/>
    <property type="molecule type" value="Genomic_DNA"/>
</dbReference>
<gene>
    <name evidence="7" type="ORF">E2I14_16805</name>
</gene>
<dbReference type="Proteomes" id="UP000294829">
    <property type="component" value="Unassembled WGS sequence"/>
</dbReference>
<feature type="domain" description="MrkD-like receptor binding" evidence="6">
    <location>
        <begin position="68"/>
        <end position="173"/>
    </location>
</feature>
<feature type="domain" description="Fimbrial-type adhesion" evidence="5">
    <location>
        <begin position="204"/>
        <end position="355"/>
    </location>
</feature>
<dbReference type="InterPro" id="IPR008966">
    <property type="entry name" value="Adhesion_dom_sf"/>
</dbReference>
<evidence type="ECO:0000256" key="3">
    <source>
        <dbReference type="ARBA" id="ARBA00022729"/>
    </source>
</evidence>
<evidence type="ECO:0000256" key="4">
    <source>
        <dbReference type="ARBA" id="ARBA00023263"/>
    </source>
</evidence>
<keyword evidence="3" id="KW-0732">Signal</keyword>
<dbReference type="GO" id="GO:0043709">
    <property type="term" value="P:cell adhesion involved in single-species biofilm formation"/>
    <property type="evidence" value="ECO:0007669"/>
    <property type="project" value="TreeGrafter"/>
</dbReference>
<dbReference type="SUPFAM" id="SSF49401">
    <property type="entry name" value="Bacterial adhesins"/>
    <property type="match status" value="1"/>
</dbReference>
<dbReference type="Pfam" id="PF22003">
    <property type="entry name" value="MrkDrd"/>
    <property type="match status" value="1"/>
</dbReference>
<sequence length="356" mass="36868">MSTLHECQTQMISSMNRTPSQHNPSARLSALATTLLMLVLLLMPWKSFASCTLNPTTVVKTISSPPSIMINPYVAVGSVLYTGTFTGNSGTFTVTCTTSFTQLVYQGVGVATSNTYPTNIPGIGMQLSNTSGNTGLWPITITQGAATTFTAQASLPVQLQLVKTGPITASGTLPVNVGSLVLPQQGNFVLFNINLQTPLVVNFTQPSCAVTSSSPIAVALGAFPISHFPSVGSTSSPIPFSIQVTCQQGPNGSSTSIYATLTDNSGVGVGAGNTSNILPLSATSTAAGLGVQIQYNGTVQKFGPDSNVIGNTNQFLLQANNANGTYTFPFTAYFIRTGTVVAGSAKTSATFTMAYN</sequence>
<evidence type="ECO:0000313" key="7">
    <source>
        <dbReference type="EMBL" id="TDK61942.1"/>
    </source>
</evidence>
<dbReference type="GO" id="GO:0009289">
    <property type="term" value="C:pilus"/>
    <property type="evidence" value="ECO:0007669"/>
    <property type="project" value="UniProtKB-SubCell"/>
</dbReference>
<protein>
    <submittedName>
        <fullName evidence="7">Fimbrial protein</fullName>
    </submittedName>
</protein>
<keyword evidence="4" id="KW-0281">Fimbrium</keyword>
<evidence type="ECO:0000256" key="1">
    <source>
        <dbReference type="ARBA" id="ARBA00004561"/>
    </source>
</evidence>